<dbReference type="Proteomes" id="UP001152562">
    <property type="component" value="Unassembled WGS sequence"/>
</dbReference>
<dbReference type="GO" id="GO:0005198">
    <property type="term" value="F:structural molecule activity"/>
    <property type="evidence" value="ECO:0007669"/>
    <property type="project" value="InterPro"/>
</dbReference>
<dbReference type="GO" id="GO:0005576">
    <property type="term" value="C:extracellular region"/>
    <property type="evidence" value="ECO:0007669"/>
    <property type="project" value="InterPro"/>
</dbReference>
<comment type="caution">
    <text evidence="2">The sequence shown here is derived from an EMBL/GenBank/DDBJ whole genome shotgun (WGS) entry which is preliminary data.</text>
</comment>
<dbReference type="AlphaFoldDB" id="A0A9P0T066"/>
<dbReference type="Pfam" id="PF07294">
    <property type="entry name" value="Fibroin_P25"/>
    <property type="match status" value="1"/>
</dbReference>
<sequence length="257" mass="29553">MWVALCLGLVIGSFAQDYKSLESEIDLPTHYNRQYDNIDGLKPKDPIEDLTSSSKNGIDILSLYNGQKDGSNNTDSIIQNLVELGKNATQDDTDYVERPCKIFDKNCIRRYFAAHSLCTPKYQAVPEPVYRSQSTLYLPRVNTTVNSLDIYYTGATARIIEFYVNKKTNRLLLAFTFTNFTATAENNYFRFNRRGKEPVVIRSSRIFFQYYPNVQRTLVELLLRPDMNLQEAFLISANFYANTFIQQSICDFGLILS</sequence>
<keyword evidence="1" id="KW-0732">Signal</keyword>
<reference evidence="2" key="1">
    <citation type="submission" date="2022-05" db="EMBL/GenBank/DDBJ databases">
        <authorList>
            <person name="Okamura Y."/>
        </authorList>
    </citation>
    <scope>NUCLEOTIDE SEQUENCE</scope>
</reference>
<evidence type="ECO:0000313" key="2">
    <source>
        <dbReference type="EMBL" id="CAH4001784.1"/>
    </source>
</evidence>
<proteinExistence type="predicted"/>
<keyword evidence="3" id="KW-1185">Reference proteome</keyword>
<feature type="chain" id="PRO_5040266366" evidence="1">
    <location>
        <begin position="16"/>
        <end position="257"/>
    </location>
</feature>
<protein>
    <submittedName>
        <fullName evidence="2">Uncharacterized protein</fullName>
    </submittedName>
</protein>
<accession>A0A9P0T066</accession>
<evidence type="ECO:0000256" key="1">
    <source>
        <dbReference type="SAM" id="SignalP"/>
    </source>
</evidence>
<organism evidence="2 3">
    <name type="scientific">Pieris brassicae</name>
    <name type="common">White butterfly</name>
    <name type="synonym">Large white butterfly</name>
    <dbReference type="NCBI Taxonomy" id="7116"/>
    <lineage>
        <taxon>Eukaryota</taxon>
        <taxon>Metazoa</taxon>
        <taxon>Ecdysozoa</taxon>
        <taxon>Arthropoda</taxon>
        <taxon>Hexapoda</taxon>
        <taxon>Insecta</taxon>
        <taxon>Pterygota</taxon>
        <taxon>Neoptera</taxon>
        <taxon>Endopterygota</taxon>
        <taxon>Lepidoptera</taxon>
        <taxon>Glossata</taxon>
        <taxon>Ditrysia</taxon>
        <taxon>Papilionoidea</taxon>
        <taxon>Pieridae</taxon>
        <taxon>Pierinae</taxon>
        <taxon>Pieris</taxon>
    </lineage>
</organism>
<feature type="signal peptide" evidence="1">
    <location>
        <begin position="1"/>
        <end position="15"/>
    </location>
</feature>
<gene>
    <name evidence="2" type="ORF">PIBRA_LOCUS2678</name>
</gene>
<dbReference type="InterPro" id="IPR009911">
    <property type="entry name" value="Fibroin_P25"/>
</dbReference>
<evidence type="ECO:0000313" key="3">
    <source>
        <dbReference type="Proteomes" id="UP001152562"/>
    </source>
</evidence>
<name>A0A9P0T066_PIEBR</name>
<dbReference type="EMBL" id="CALOZG010000003">
    <property type="protein sequence ID" value="CAH4001784.1"/>
    <property type="molecule type" value="Genomic_DNA"/>
</dbReference>